<keyword evidence="3" id="KW-1185">Reference proteome</keyword>
<dbReference type="Proteomes" id="UP000077667">
    <property type="component" value="Chromosome"/>
</dbReference>
<evidence type="ECO:0000313" key="3">
    <source>
        <dbReference type="Proteomes" id="UP000077667"/>
    </source>
</evidence>
<dbReference type="STRING" id="1176587.A8C56_04030"/>
<gene>
    <name evidence="2" type="ORF">A8C56_04030</name>
</gene>
<dbReference type="EMBL" id="CP015772">
    <property type="protein sequence ID" value="ANH83689.1"/>
    <property type="molecule type" value="Genomic_DNA"/>
</dbReference>
<sequence length="1034" mass="114926">MNFFLSVLFSLLFSATNAQKPKPVKPVPPVSVEKGKLIYNADSVTGDRIPDYSYCGYRASEEAIPLVPVKAMVPLMRGDATAVIQTAIDYVSRLTPGKDGFRGAVLLQKGNYAIEGQLLIKESGVVLRGSGADGATVLQGKGVSRDALIRVVGKNDQQPAQETRIAQDYVPVNAVTFTVEQAKGFKTGDRIHIRRPSVNEWIDVLGTRSFGGGLSALGWKPGEADLVFERIITAINGNTISIDAPLTNSLDKKYGGGTVTAFSWPGRIQNIGIENLSLVSDFDKSNPKDEAHRWMAITMENVEDAWVRQVSFKHFAGSAVHILESARRVTVEDCISTEPVSEIGGQRRYTFFTRGQQTLFQRCYAANGYHDFSVGHTAAGPNAFVQCYSERPYNFSGTIDKWASGVLLDVVVVDGNAIRFGNRGQDGQGAGWSAANSLLWNCSAARIDCYKPPTAQNWALGSWSQFAGDGYWGESNNTLTPRSFYYTQLQERLGKPSPRQSFILDVGTEASSSPSVEVAQQLTREAAQPKVQMISWIRQAATHHPIATDARGAKIIDKAAKGQWALYPPAAPIKNGWLVGRTGDLLAGKIQEVPWWTGGVEGKDLEQAKKKLAITRFVPGRVGPGLTDDLKEVVDSMKANNIVGLNQHYGLWYERRRDDHERIRRMDGEVWPPFYELPFKRSGIDTAWDGLSKYDLTKYNNWYWDRMKQFAWMASSAGKVLLHQNYFQHNIIEAGAHYADFPWRTANNINNTGLNEPVNFAGDKRIFYAEQFYDVNNPVRRKLHQQYIRQCLENFKDCDNVIQFTGEEFTGPLHFVQFWLQTINEWEQKNRKEMVGLSTTKDVQDAVLQDPKYAPVVDVIDIKYWYYQADGSVYAPEGGKNLAPRQWARLLKPKASSFEQVYRAVKEYRLKYPGKVVLYSADGADKFGWAVFMAGGSLPVLPATVDKELLIAAKEMLPVKTDDPFVLQGAKGCIVYKGKSNKIQVSLNGLAGKLKLRFISAATGRVIKTDAYTASGATANIELPDNASLLWISK</sequence>
<dbReference type="InterPro" id="IPR011050">
    <property type="entry name" value="Pectin_lyase_fold/virulence"/>
</dbReference>
<dbReference type="AlphaFoldDB" id="A0A1A9I9E8"/>
<dbReference type="SUPFAM" id="SSF51126">
    <property type="entry name" value="Pectin lyase-like"/>
    <property type="match status" value="1"/>
</dbReference>
<dbReference type="InterPro" id="IPR012334">
    <property type="entry name" value="Pectin_lyas_fold"/>
</dbReference>
<dbReference type="KEGG" id="nia:A8C56_04030"/>
<proteinExistence type="predicted"/>
<dbReference type="Pfam" id="PF19815">
    <property type="entry name" value="DUF6298"/>
    <property type="match status" value="1"/>
</dbReference>
<evidence type="ECO:0000259" key="1">
    <source>
        <dbReference type="Pfam" id="PF19815"/>
    </source>
</evidence>
<protein>
    <submittedName>
        <fullName evidence="2">Pectate lyase</fullName>
    </submittedName>
</protein>
<dbReference type="Gene3D" id="2.160.20.10">
    <property type="entry name" value="Single-stranded right-handed beta-helix, Pectin lyase-like"/>
    <property type="match status" value="2"/>
</dbReference>
<feature type="domain" description="DUF6298" evidence="1">
    <location>
        <begin position="470"/>
        <end position="956"/>
    </location>
</feature>
<dbReference type="RefSeq" id="WP_067761572.1">
    <property type="nucleotide sequence ID" value="NZ_CP015772.1"/>
</dbReference>
<dbReference type="GO" id="GO:0016829">
    <property type="term" value="F:lyase activity"/>
    <property type="evidence" value="ECO:0007669"/>
    <property type="project" value="UniProtKB-KW"/>
</dbReference>
<name>A0A1A9I9E8_9BACT</name>
<evidence type="ECO:0000313" key="2">
    <source>
        <dbReference type="EMBL" id="ANH83689.1"/>
    </source>
</evidence>
<reference evidence="2 3" key="1">
    <citation type="submission" date="2016-05" db="EMBL/GenBank/DDBJ databases">
        <title>Niabella ginsenosidivorans BS26 whole genome sequencing.</title>
        <authorList>
            <person name="Im W.T."/>
            <person name="Siddiqi M.Z."/>
        </authorList>
    </citation>
    <scope>NUCLEOTIDE SEQUENCE [LARGE SCALE GENOMIC DNA]</scope>
    <source>
        <strain evidence="2 3">BS26</strain>
    </source>
</reference>
<dbReference type="OrthoDB" id="5488826at2"/>
<accession>A0A1A9I9E8</accession>
<dbReference type="InterPro" id="IPR046265">
    <property type="entry name" value="DUF6298"/>
</dbReference>
<organism evidence="2 3">
    <name type="scientific">Niabella ginsenosidivorans</name>
    <dbReference type="NCBI Taxonomy" id="1176587"/>
    <lineage>
        <taxon>Bacteria</taxon>
        <taxon>Pseudomonadati</taxon>
        <taxon>Bacteroidota</taxon>
        <taxon>Chitinophagia</taxon>
        <taxon>Chitinophagales</taxon>
        <taxon>Chitinophagaceae</taxon>
        <taxon>Niabella</taxon>
    </lineage>
</organism>
<keyword evidence="2" id="KW-0456">Lyase</keyword>